<dbReference type="EMBL" id="CP103300">
    <property type="protein sequence ID" value="UYM13960.1"/>
    <property type="molecule type" value="Genomic_DNA"/>
</dbReference>
<dbReference type="InterPro" id="IPR000055">
    <property type="entry name" value="Restrct_endonuc_typeI_TRD"/>
</dbReference>
<keyword evidence="3" id="KW-0238">DNA-binding</keyword>
<sequence length="143" mass="16374">MQDGDLVIAMDRTWVSNGLKVSQVNKADLPCYLVQRVSRLRTKDSFSQSLLKHLFSSYRFEQYVKGVQTDSVVPHISSKQIQEFLIAAPPIKEQQEIAKILSTTDRKLNHLTTQKSQTQQLKKGLMQKLLTGQIRVKPEPQDH</sequence>
<evidence type="ECO:0000313" key="6">
    <source>
        <dbReference type="Proteomes" id="UP001163255"/>
    </source>
</evidence>
<evidence type="ECO:0000256" key="1">
    <source>
        <dbReference type="ARBA" id="ARBA00010923"/>
    </source>
</evidence>
<evidence type="ECO:0000259" key="4">
    <source>
        <dbReference type="Pfam" id="PF01420"/>
    </source>
</evidence>
<organism evidence="5 6">
    <name type="scientific">Endozoicomonas euniceicola</name>
    <dbReference type="NCBI Taxonomy" id="1234143"/>
    <lineage>
        <taxon>Bacteria</taxon>
        <taxon>Pseudomonadati</taxon>
        <taxon>Pseudomonadota</taxon>
        <taxon>Gammaproteobacteria</taxon>
        <taxon>Oceanospirillales</taxon>
        <taxon>Endozoicomonadaceae</taxon>
        <taxon>Endozoicomonas</taxon>
    </lineage>
</organism>
<dbReference type="InterPro" id="IPR052021">
    <property type="entry name" value="Type-I_RS_S_subunit"/>
</dbReference>
<evidence type="ECO:0000256" key="3">
    <source>
        <dbReference type="ARBA" id="ARBA00023125"/>
    </source>
</evidence>
<evidence type="ECO:0000256" key="2">
    <source>
        <dbReference type="ARBA" id="ARBA00022747"/>
    </source>
</evidence>
<gene>
    <name evidence="5" type="ORF">NX720_13645</name>
</gene>
<dbReference type="EC" id="3.1.21.-" evidence="5"/>
<dbReference type="PANTHER" id="PTHR30408">
    <property type="entry name" value="TYPE-1 RESTRICTION ENZYME ECOKI SPECIFICITY PROTEIN"/>
    <property type="match status" value="1"/>
</dbReference>
<dbReference type="Pfam" id="PF01420">
    <property type="entry name" value="Methylase_S"/>
    <property type="match status" value="1"/>
</dbReference>
<protein>
    <submittedName>
        <fullName evidence="5">Restriction endonuclease subunit S</fullName>
        <ecNumber evidence="5">3.1.21.-</ecNumber>
    </submittedName>
</protein>
<dbReference type="Gene3D" id="3.90.220.20">
    <property type="entry name" value="DNA methylase specificity domains"/>
    <property type="match status" value="1"/>
</dbReference>
<keyword evidence="2" id="KW-0680">Restriction system</keyword>
<dbReference type="Proteomes" id="UP001163255">
    <property type="component" value="Chromosome"/>
</dbReference>
<dbReference type="Gene3D" id="1.10.287.1120">
    <property type="entry name" value="Bipartite methylase S protein"/>
    <property type="match status" value="1"/>
</dbReference>
<dbReference type="InterPro" id="IPR044946">
    <property type="entry name" value="Restrct_endonuc_typeI_TRD_sf"/>
</dbReference>
<keyword evidence="6" id="KW-1185">Reference proteome</keyword>
<feature type="domain" description="Type I restriction modification DNA specificity" evidence="4">
    <location>
        <begin position="16"/>
        <end position="117"/>
    </location>
</feature>
<name>A0ABY6GML4_9GAMM</name>
<keyword evidence="5" id="KW-0378">Hydrolase</keyword>
<proteinExistence type="inferred from homology"/>
<comment type="similarity">
    <text evidence="1">Belongs to the type-I restriction system S methylase family.</text>
</comment>
<keyword evidence="5" id="KW-0540">Nuclease</keyword>
<dbReference type="SUPFAM" id="SSF116734">
    <property type="entry name" value="DNA methylase specificity domain"/>
    <property type="match status" value="1"/>
</dbReference>
<keyword evidence="5" id="KW-0255">Endonuclease</keyword>
<accession>A0ABY6GML4</accession>
<evidence type="ECO:0000313" key="5">
    <source>
        <dbReference type="EMBL" id="UYM13960.1"/>
    </source>
</evidence>
<dbReference type="GO" id="GO:0004519">
    <property type="term" value="F:endonuclease activity"/>
    <property type="evidence" value="ECO:0007669"/>
    <property type="project" value="UniProtKB-KW"/>
</dbReference>
<dbReference type="GO" id="GO:0016787">
    <property type="term" value="F:hydrolase activity"/>
    <property type="evidence" value="ECO:0007669"/>
    <property type="project" value="UniProtKB-KW"/>
</dbReference>
<dbReference type="PANTHER" id="PTHR30408:SF12">
    <property type="entry name" value="TYPE I RESTRICTION ENZYME MJAVIII SPECIFICITY SUBUNIT"/>
    <property type="match status" value="1"/>
</dbReference>
<reference evidence="5" key="1">
    <citation type="submission" date="2022-10" db="EMBL/GenBank/DDBJ databases">
        <title>Completed Genome Sequence of two octocoral isolated bacterium, Endozoicomonas euniceicola EF212T and Endozoicomonas gorgoniicola PS125T.</title>
        <authorList>
            <person name="Chiou Y.-J."/>
            <person name="Chen Y.-H."/>
        </authorList>
    </citation>
    <scope>NUCLEOTIDE SEQUENCE</scope>
    <source>
        <strain evidence="5">EF212</strain>
    </source>
</reference>
<dbReference type="RefSeq" id="WP_262595362.1">
    <property type="nucleotide sequence ID" value="NZ_CP103300.1"/>
</dbReference>